<feature type="region of interest" description="Disordered" evidence="9">
    <location>
        <begin position="837"/>
        <end position="978"/>
    </location>
</feature>
<evidence type="ECO:0000256" key="5">
    <source>
        <dbReference type="ARBA" id="ARBA00022833"/>
    </source>
</evidence>
<evidence type="ECO:0000256" key="9">
    <source>
        <dbReference type="SAM" id="MobiDB-lite"/>
    </source>
</evidence>
<evidence type="ECO:0000313" key="11">
    <source>
        <dbReference type="EMBL" id="RUS74583.1"/>
    </source>
</evidence>
<feature type="compositionally biased region" description="Polar residues" evidence="9">
    <location>
        <begin position="735"/>
        <end position="764"/>
    </location>
</feature>
<proteinExistence type="predicted"/>
<dbReference type="GO" id="GO:0008270">
    <property type="term" value="F:zinc ion binding"/>
    <property type="evidence" value="ECO:0007669"/>
    <property type="project" value="UniProtKB-KW"/>
</dbReference>
<dbReference type="PANTHER" id="PTHR24394">
    <property type="entry name" value="ZINC FINGER PROTEIN"/>
    <property type="match status" value="1"/>
</dbReference>
<evidence type="ECO:0000256" key="4">
    <source>
        <dbReference type="ARBA" id="ARBA00022771"/>
    </source>
</evidence>
<protein>
    <recommendedName>
        <fullName evidence="10">C2H2-type domain-containing protein</fullName>
    </recommendedName>
</protein>
<name>A0A433SZ41_ELYCH</name>
<feature type="compositionally biased region" description="Polar residues" evidence="9">
    <location>
        <begin position="850"/>
        <end position="870"/>
    </location>
</feature>
<feature type="domain" description="C2H2-type" evidence="10">
    <location>
        <begin position="410"/>
        <end position="438"/>
    </location>
</feature>
<evidence type="ECO:0000256" key="6">
    <source>
        <dbReference type="ARBA" id="ARBA00023125"/>
    </source>
</evidence>
<comment type="caution">
    <text evidence="11">The sequence shown here is derived from an EMBL/GenBank/DDBJ whole genome shotgun (WGS) entry which is preliminary data.</text>
</comment>
<feature type="domain" description="C2H2-type" evidence="10">
    <location>
        <begin position="64"/>
        <end position="91"/>
    </location>
</feature>
<evidence type="ECO:0000256" key="1">
    <source>
        <dbReference type="ARBA" id="ARBA00004123"/>
    </source>
</evidence>
<evidence type="ECO:0000256" key="3">
    <source>
        <dbReference type="ARBA" id="ARBA00022737"/>
    </source>
</evidence>
<evidence type="ECO:0000259" key="10">
    <source>
        <dbReference type="PROSITE" id="PS50157"/>
    </source>
</evidence>
<dbReference type="PROSITE" id="PS50157">
    <property type="entry name" value="ZINC_FINGER_C2H2_2"/>
    <property type="match status" value="6"/>
</dbReference>
<dbReference type="STRING" id="188477.A0A433SZ41"/>
<dbReference type="OrthoDB" id="6066510at2759"/>
<evidence type="ECO:0000256" key="2">
    <source>
        <dbReference type="ARBA" id="ARBA00022723"/>
    </source>
</evidence>
<keyword evidence="5" id="KW-0862">Zinc</keyword>
<dbReference type="EMBL" id="RQTK01000818">
    <property type="protein sequence ID" value="RUS74583.1"/>
    <property type="molecule type" value="Genomic_DNA"/>
</dbReference>
<dbReference type="PROSITE" id="PS00028">
    <property type="entry name" value="ZINC_FINGER_C2H2_1"/>
    <property type="match status" value="6"/>
</dbReference>
<dbReference type="AlphaFoldDB" id="A0A433SZ41"/>
<evidence type="ECO:0000313" key="12">
    <source>
        <dbReference type="Proteomes" id="UP000271974"/>
    </source>
</evidence>
<feature type="domain" description="C2H2-type" evidence="10">
    <location>
        <begin position="348"/>
        <end position="375"/>
    </location>
</feature>
<dbReference type="GO" id="GO:0003677">
    <property type="term" value="F:DNA binding"/>
    <property type="evidence" value="ECO:0007669"/>
    <property type="project" value="UniProtKB-KW"/>
</dbReference>
<gene>
    <name evidence="11" type="ORF">EGW08_017664</name>
</gene>
<dbReference type="GO" id="GO:0005634">
    <property type="term" value="C:nucleus"/>
    <property type="evidence" value="ECO:0007669"/>
    <property type="project" value="UniProtKB-SubCell"/>
</dbReference>
<dbReference type="Pfam" id="PF12874">
    <property type="entry name" value="zf-met"/>
    <property type="match status" value="1"/>
</dbReference>
<feature type="compositionally biased region" description="Basic and acidic residues" evidence="9">
    <location>
        <begin position="939"/>
        <end position="952"/>
    </location>
</feature>
<dbReference type="GO" id="GO:0000981">
    <property type="term" value="F:DNA-binding transcription factor activity, RNA polymerase II-specific"/>
    <property type="evidence" value="ECO:0007669"/>
    <property type="project" value="TreeGrafter"/>
</dbReference>
<dbReference type="PANTHER" id="PTHR24394:SF44">
    <property type="entry name" value="ZINC FINGER PROTEIN 271-LIKE"/>
    <property type="match status" value="1"/>
</dbReference>
<keyword evidence="3" id="KW-0677">Repeat</keyword>
<feature type="compositionally biased region" description="Polar residues" evidence="9">
    <location>
        <begin position="777"/>
        <end position="787"/>
    </location>
</feature>
<comment type="subcellular location">
    <subcellularLocation>
        <location evidence="1">Nucleus</location>
    </subcellularLocation>
</comment>
<feature type="compositionally biased region" description="Polar residues" evidence="9">
    <location>
        <begin position="631"/>
        <end position="647"/>
    </location>
</feature>
<evidence type="ECO:0000256" key="8">
    <source>
        <dbReference type="PROSITE-ProRule" id="PRU00042"/>
    </source>
</evidence>
<dbReference type="SMART" id="SM00355">
    <property type="entry name" value="ZnF_C2H2"/>
    <property type="match status" value="7"/>
</dbReference>
<organism evidence="11 12">
    <name type="scientific">Elysia chlorotica</name>
    <name type="common">Eastern emerald elysia</name>
    <name type="synonym">Sea slug</name>
    <dbReference type="NCBI Taxonomy" id="188477"/>
    <lineage>
        <taxon>Eukaryota</taxon>
        <taxon>Metazoa</taxon>
        <taxon>Spiralia</taxon>
        <taxon>Lophotrochozoa</taxon>
        <taxon>Mollusca</taxon>
        <taxon>Gastropoda</taxon>
        <taxon>Heterobranchia</taxon>
        <taxon>Euthyneura</taxon>
        <taxon>Panpulmonata</taxon>
        <taxon>Sacoglossa</taxon>
        <taxon>Placobranchoidea</taxon>
        <taxon>Plakobranchidae</taxon>
        <taxon>Elysia</taxon>
    </lineage>
</organism>
<dbReference type="InterPro" id="IPR036236">
    <property type="entry name" value="Znf_C2H2_sf"/>
</dbReference>
<keyword evidence="4 8" id="KW-0863">Zinc-finger</keyword>
<dbReference type="FunFam" id="3.30.160.60:FF:000045">
    <property type="entry name" value="ZFP69 zinc finger protein B"/>
    <property type="match status" value="1"/>
</dbReference>
<accession>A0A433SZ41</accession>
<dbReference type="Gene3D" id="3.30.160.60">
    <property type="entry name" value="Classic Zinc Finger"/>
    <property type="match status" value="3"/>
</dbReference>
<evidence type="ECO:0000256" key="7">
    <source>
        <dbReference type="ARBA" id="ARBA00023242"/>
    </source>
</evidence>
<dbReference type="Proteomes" id="UP000271974">
    <property type="component" value="Unassembled WGS sequence"/>
</dbReference>
<dbReference type="SUPFAM" id="SSF57667">
    <property type="entry name" value="beta-beta-alpha zinc fingers"/>
    <property type="match status" value="4"/>
</dbReference>
<feature type="compositionally biased region" description="Basic and acidic residues" evidence="9">
    <location>
        <begin position="901"/>
        <end position="920"/>
    </location>
</feature>
<feature type="domain" description="C2H2-type" evidence="10">
    <location>
        <begin position="244"/>
        <end position="267"/>
    </location>
</feature>
<reference evidence="11 12" key="1">
    <citation type="submission" date="2019-01" db="EMBL/GenBank/DDBJ databases">
        <title>A draft genome assembly of the solar-powered sea slug Elysia chlorotica.</title>
        <authorList>
            <person name="Cai H."/>
            <person name="Li Q."/>
            <person name="Fang X."/>
            <person name="Li J."/>
            <person name="Curtis N.E."/>
            <person name="Altenburger A."/>
            <person name="Shibata T."/>
            <person name="Feng M."/>
            <person name="Maeda T."/>
            <person name="Schwartz J.A."/>
            <person name="Shigenobu S."/>
            <person name="Lundholm N."/>
            <person name="Nishiyama T."/>
            <person name="Yang H."/>
            <person name="Hasebe M."/>
            <person name="Li S."/>
            <person name="Pierce S.K."/>
            <person name="Wang J."/>
        </authorList>
    </citation>
    <scope>NUCLEOTIDE SEQUENCE [LARGE SCALE GENOMIC DNA]</scope>
    <source>
        <strain evidence="11">EC2010</strain>
        <tissue evidence="11">Whole organism of an adult</tissue>
    </source>
</reference>
<dbReference type="InterPro" id="IPR013087">
    <property type="entry name" value="Znf_C2H2_type"/>
</dbReference>
<keyword evidence="12" id="KW-1185">Reference proteome</keyword>
<keyword evidence="2" id="KW-0479">Metal-binding</keyword>
<keyword evidence="7" id="KW-0539">Nucleus</keyword>
<keyword evidence="6" id="KW-0238">DNA-binding</keyword>
<feature type="domain" description="C2H2-type" evidence="10">
    <location>
        <begin position="7"/>
        <end position="34"/>
    </location>
</feature>
<feature type="domain" description="C2H2-type" evidence="10">
    <location>
        <begin position="35"/>
        <end position="63"/>
    </location>
</feature>
<sequence>MNSQDPHQCPICHRIFGRKSIMVEHLRIHTDEKPYECDFCTAAFRQNAQLRSHIRNRHTKVERYQCSFCHNRFLSRSITIRHIKFHHKLKMKFCQEANPEWTVEAAVWCDDKFEFNIEDPQYLKVGKKNKATGKKGRKGSLQIENNEDNVKNIGGDIIPSGQNFVVKVSDQGQITSEVTIETTPVGGQSILVDGEEGKTVQNSSNISARTVGTLTYATPGDKQDTEEVTAHPSVLDSEYLGSQLLCGTCKMQFSSVSSLREHLRSVHNTTLAESDVSYVFEDNVNTEQNDTVTGEDNIGKNGKDQATSESQIEATLQDLKPVVLSLESAHQRKIKDETVEDGDVECMNICRMCSQGFYYRDDLDQHMKSHSEEEVEAVGMHRCDTCTLVLKNTQEVAKHIQRCHGVSKIFSCSICDKEFFQESSVYRHMKFFHKWEIKIRGEINIPVIVKPAPKTLHSPAASSSGYTMPKMRADKKKMGRYGKFSNHGSVGAEVDKMIQDVVGSKVEVSYPGIDTSIVKIEVVGHEDNLSDLSDKSLVESLKASTSDKESQSPSFIIVRDAALSGEGDTQKIVEKLMTLLRSKADGGDGDSKKLPKVVKVTTVGFSQDEMNSITETDLTEALTQVDEHFETSSGKNLTNRSTSSEMVNQIPGRKDEHFSGKGYISTLGGKKRVLELGQTNENIESDGKETSLETKSVSPEIILDSATQTDHPGTSGNAVADEELSLVKLLTNSSHSQLSTKVSSSTGNTGNQKNQLIVKSLDNVSDSKSEESVATGDLQQNVSQQSAPLKGLEKLDSLVHDVEQKNKEKLVSKSGEEKIKVLGSVSQKSTISTLAAPSQNKAISMKSPKTPKNTVTCSTTDKSNLVTGSTTDKKKTPGKVISLSSEEKVSEKSTAAAKPVLQEETKPAAHESKLPNEKISKSAPKKGAKGKTAGQKLAQRSERAEPQPERRSSSGRLIKRKTFGDEIEDMSPLRKGKK</sequence>
<dbReference type="Pfam" id="PF00096">
    <property type="entry name" value="zf-C2H2"/>
    <property type="match status" value="1"/>
</dbReference>
<feature type="region of interest" description="Disordered" evidence="9">
    <location>
        <begin position="629"/>
        <end position="662"/>
    </location>
</feature>
<feature type="region of interest" description="Disordered" evidence="9">
    <location>
        <begin position="735"/>
        <end position="787"/>
    </location>
</feature>